<evidence type="ECO:0000256" key="8">
    <source>
        <dbReference type="ARBA" id="ARBA00063644"/>
    </source>
</evidence>
<dbReference type="NCBIfam" id="NF004043">
    <property type="entry name" value="PRK05560.1"/>
    <property type="match status" value="1"/>
</dbReference>
<dbReference type="PROSITE" id="PS52040">
    <property type="entry name" value="TOPO_IIA"/>
    <property type="match status" value="1"/>
</dbReference>
<dbReference type="HOGENOM" id="CLU_002977_6_2_9"/>
<keyword evidence="4 9" id="KW-0067">ATP-binding</keyword>
<accession>F0SUH4</accession>
<dbReference type="GO" id="GO:0005524">
    <property type="term" value="F:ATP binding"/>
    <property type="evidence" value="ECO:0007669"/>
    <property type="project" value="UniProtKB-UniRule"/>
</dbReference>
<comment type="function">
    <text evidence="9">A type II topoisomerase that negatively supercoils closed circular double-stranded (ds) DNA in an ATP-dependent manner to modulate DNA topology and maintain chromosomes in an underwound state. Negative supercoiling favors strand separation, and DNA replication, transcription, recombination and repair, all of which involve strand separation. Also able to catalyze the interconversion of other topological isomers of dsDNA rings, including catenanes and knotted rings. Type II topoisomerases break and join 2 DNA strands simultaneously in an ATP-dependent manner.</text>
</comment>
<reference evidence="12 13" key="1">
    <citation type="journal article" date="2011" name="Stand. Genomic Sci.">
        <title>Complete genome sequence of Syntrophobotulus glycolicus type strain (FlGlyR).</title>
        <authorList>
            <person name="Han C."/>
            <person name="Mwirichia R."/>
            <person name="Chertkov O."/>
            <person name="Held B."/>
            <person name="Lapidus A."/>
            <person name="Nolan M."/>
            <person name="Lucas S."/>
            <person name="Hammon N."/>
            <person name="Deshpande S."/>
            <person name="Cheng J.F."/>
            <person name="Tapia R."/>
            <person name="Goodwin L."/>
            <person name="Pitluck S."/>
            <person name="Huntemann M."/>
            <person name="Liolios K."/>
            <person name="Ivanova N."/>
            <person name="Pagani I."/>
            <person name="Mavromatis K."/>
            <person name="Ovchinikova G."/>
            <person name="Pati A."/>
            <person name="Chen A."/>
            <person name="Palaniappan K."/>
            <person name="Land M."/>
            <person name="Hauser L."/>
            <person name="Brambilla E.M."/>
            <person name="Rohde M."/>
            <person name="Spring S."/>
            <person name="Sikorski J."/>
            <person name="Goker M."/>
            <person name="Woyke T."/>
            <person name="Bristow J."/>
            <person name="Eisen J.A."/>
            <person name="Markowitz V."/>
            <person name="Hugenholtz P."/>
            <person name="Kyrpides N.C."/>
            <person name="Klenk H.P."/>
            <person name="Detter J.C."/>
        </authorList>
    </citation>
    <scope>NUCLEOTIDE SEQUENCE [LARGE SCALE GENOMIC DNA]</scope>
    <source>
        <strain evidence="13">DSM 8271 / FlGlyR</strain>
    </source>
</reference>
<dbReference type="EC" id="5.6.2.2" evidence="9"/>
<keyword evidence="3 9" id="KW-0547">Nucleotide-binding</keyword>
<evidence type="ECO:0000313" key="13">
    <source>
        <dbReference type="Proteomes" id="UP000007488"/>
    </source>
</evidence>
<sequence length="820" mass="91813">MDIFEGKVLPIDISDELKKSFLAYSMSVIASRALPDVRDGLKPVHRRILYTMHDLGMVPSKSYSKSARLVGDCMGKFHPHGDSSIYDAVVRMAQEFSSRYPLIDGHGNFGSVDGDSAAAMRYTEVKMASLATYMLADIDKDTVDFGPNYDEKEKEPSVLPSKFPNLLVNGSSGIAVGMATNIPPHNLGEVIDGVNYLIDQQGAEAPDSDQEITEKLLKLIKGPDFPTAGLLMGTEGIQKAYTTGRGSVKIRAKAIIEKIEKNNKMQIIVTEIPFMVNKSRLIEKIAELVQEKKIDGITDLRDESNRKGMRIVIELRRDVNPQIILNLLYKHTQMEESFGINLLALVDGTPKTLTLKAMLEYFIAHQKEVIIRRTHFELKKAQDEAHIVEGLRKALDFIDEVIEIIRSSKNDETARERLMTRFEFSERQSQAILDMRLRRLTGLEREKLDAQFQKLSDEIAYHLAVLQSDKMVREIIKTELGEIRVKYDNPRRSIITIDTTKMDIEDLIADEDVVITVTHKGYIKRLPLTTYRSQRRGGRGVTGMSTGESDFVEKLFIASTHHFILFFSTKGKVYRLRAHAIPDAGRTAKGTAMINLLNLSQDEKITATIAVKDFKDDSYLLTVTRKGIIKKTALEEYHTQRKDGLIALTLDDDDELIAVRQTKGKDDILLATPSGKIIRFPENDVRPMGRTARGVRGMKLGKKEYVVGVDVIGGYDKDMELLTMTENGFAKRTRLDEFRIQNRGGMGVIGHKVNKKTGKLAGIKVVTSEEELMVITDDGIVIRQEVSGISVQGRSAQGVTAMKTGEDNKVVALAKFVSKD</sequence>
<dbReference type="FunFam" id="2.120.10.90:FF:000005">
    <property type="entry name" value="DNA topoisomerase 4 subunit A"/>
    <property type="match status" value="1"/>
</dbReference>
<dbReference type="HAMAP" id="MF_01897">
    <property type="entry name" value="GyrA"/>
    <property type="match status" value="1"/>
</dbReference>
<dbReference type="AlphaFoldDB" id="F0SUH4"/>
<dbReference type="RefSeq" id="WP_013623258.1">
    <property type="nucleotide sequence ID" value="NC_015172.1"/>
</dbReference>
<organism evidence="12 13">
    <name type="scientific">Syntrophobotulus glycolicus (strain DSM 8271 / FlGlyR)</name>
    <dbReference type="NCBI Taxonomy" id="645991"/>
    <lineage>
        <taxon>Bacteria</taxon>
        <taxon>Bacillati</taxon>
        <taxon>Bacillota</taxon>
        <taxon>Clostridia</taxon>
        <taxon>Eubacteriales</taxon>
        <taxon>Desulfitobacteriaceae</taxon>
        <taxon>Syntrophobotulus</taxon>
    </lineage>
</organism>
<dbReference type="FunFam" id="3.90.199.10:FF:000001">
    <property type="entry name" value="DNA gyrase subunit A"/>
    <property type="match status" value="1"/>
</dbReference>
<feature type="short sequence motif" description="GyrA-box" evidence="9">
    <location>
        <begin position="534"/>
        <end position="540"/>
    </location>
</feature>
<dbReference type="SMART" id="SM00434">
    <property type="entry name" value="TOP4c"/>
    <property type="match status" value="1"/>
</dbReference>
<dbReference type="Proteomes" id="UP000007488">
    <property type="component" value="Chromosome"/>
</dbReference>
<keyword evidence="6 9" id="KW-0238">DNA-binding</keyword>
<dbReference type="InterPro" id="IPR013760">
    <property type="entry name" value="Topo_IIA-like_dom_sf"/>
</dbReference>
<dbReference type="NCBIfam" id="NF004044">
    <property type="entry name" value="PRK05561.1"/>
    <property type="match status" value="1"/>
</dbReference>
<keyword evidence="9" id="KW-0963">Cytoplasm</keyword>
<dbReference type="GO" id="GO:0005737">
    <property type="term" value="C:cytoplasm"/>
    <property type="evidence" value="ECO:0007669"/>
    <property type="project" value="UniProtKB-SubCell"/>
</dbReference>
<comment type="catalytic activity">
    <reaction evidence="1 9 10">
        <text>ATP-dependent breakage, passage and rejoining of double-stranded DNA.</text>
        <dbReference type="EC" id="5.6.2.2"/>
    </reaction>
</comment>
<dbReference type="Gene3D" id="3.90.199.10">
    <property type="entry name" value="Topoisomerase II, domain 5"/>
    <property type="match status" value="1"/>
</dbReference>
<comment type="miscellaneous">
    <text evidence="9">Few gyrases are as efficient as E.coli at forming negative supercoils. Not all organisms have 2 type II topoisomerases; in organisms with a single type II topoisomerase this enzyme also has to decatenate newly replicated chromosomes.</text>
</comment>
<dbReference type="Pfam" id="PF00521">
    <property type="entry name" value="DNA_topoisoIV"/>
    <property type="match status" value="1"/>
</dbReference>
<evidence type="ECO:0000259" key="11">
    <source>
        <dbReference type="PROSITE" id="PS52040"/>
    </source>
</evidence>
<comment type="similarity">
    <text evidence="2 9">Belongs to the type II topoisomerase GyrA/ParC subunit family.</text>
</comment>
<dbReference type="GO" id="GO:0034335">
    <property type="term" value="F:DNA negative supercoiling activity"/>
    <property type="evidence" value="ECO:0007669"/>
    <property type="project" value="UniProtKB-ARBA"/>
</dbReference>
<evidence type="ECO:0000313" key="12">
    <source>
        <dbReference type="EMBL" id="ADY54387.1"/>
    </source>
</evidence>
<feature type="domain" description="Topo IIA-type catalytic" evidence="11">
    <location>
        <begin position="34"/>
        <end position="507"/>
    </location>
</feature>
<protein>
    <recommendedName>
        <fullName evidence="9">DNA gyrase subunit A</fullName>
        <ecNumber evidence="9">5.6.2.2</ecNumber>
    </recommendedName>
</protein>
<dbReference type="SUPFAM" id="SSF101904">
    <property type="entry name" value="GyrA/ParC C-terminal domain-like"/>
    <property type="match status" value="1"/>
</dbReference>
<dbReference type="Pfam" id="PF03989">
    <property type="entry name" value="DNA_gyraseA_C"/>
    <property type="match status" value="6"/>
</dbReference>
<dbReference type="InterPro" id="IPR005743">
    <property type="entry name" value="GyrA"/>
</dbReference>
<evidence type="ECO:0000256" key="4">
    <source>
        <dbReference type="ARBA" id="ARBA00022840"/>
    </source>
</evidence>
<keyword evidence="5 9" id="KW-0799">Topoisomerase</keyword>
<dbReference type="GO" id="GO:0003677">
    <property type="term" value="F:DNA binding"/>
    <property type="evidence" value="ECO:0007669"/>
    <property type="project" value="UniProtKB-UniRule"/>
</dbReference>
<keyword evidence="13" id="KW-1185">Reference proteome</keyword>
<dbReference type="STRING" id="645991.Sgly_0006"/>
<dbReference type="NCBIfam" id="TIGR01063">
    <property type="entry name" value="gyrA"/>
    <property type="match status" value="1"/>
</dbReference>
<dbReference type="OrthoDB" id="9806486at2"/>
<dbReference type="SUPFAM" id="SSF56719">
    <property type="entry name" value="Type II DNA topoisomerase"/>
    <property type="match status" value="1"/>
</dbReference>
<dbReference type="PANTHER" id="PTHR43493">
    <property type="entry name" value="DNA GYRASE/TOPOISOMERASE SUBUNIT A"/>
    <property type="match status" value="1"/>
</dbReference>
<evidence type="ECO:0000256" key="9">
    <source>
        <dbReference type="HAMAP-Rule" id="MF_01897"/>
    </source>
</evidence>
<comment type="subunit">
    <text evidence="8">Heterotetramer composed of ParC and ParE.</text>
</comment>
<comment type="subunit">
    <text evidence="9">Heterotetramer, composed of two GyrA and two GyrB chains. In the heterotetramer, GyrA contains the active site tyrosine that forms a transient covalent intermediate with DNA, while GyrB binds cofactors and catalyzes ATP hydrolysis.</text>
</comment>
<dbReference type="InterPro" id="IPR013758">
    <property type="entry name" value="Topo_IIA_A/C_ab"/>
</dbReference>
<proteinExistence type="inferred from homology"/>
<dbReference type="Gene3D" id="3.30.1360.40">
    <property type="match status" value="1"/>
</dbReference>
<evidence type="ECO:0000256" key="5">
    <source>
        <dbReference type="ARBA" id="ARBA00023029"/>
    </source>
</evidence>
<dbReference type="InterPro" id="IPR035516">
    <property type="entry name" value="Gyrase/topoIV_suA_C"/>
</dbReference>
<dbReference type="InterPro" id="IPR002205">
    <property type="entry name" value="Topo_IIA_dom_A"/>
</dbReference>
<dbReference type="GO" id="GO:0006261">
    <property type="term" value="P:DNA-templated DNA replication"/>
    <property type="evidence" value="ECO:0007669"/>
    <property type="project" value="UniProtKB-UniRule"/>
</dbReference>
<dbReference type="GO" id="GO:0009330">
    <property type="term" value="C:DNA topoisomerase type II (double strand cut, ATP-hydrolyzing) complex"/>
    <property type="evidence" value="ECO:0007669"/>
    <property type="project" value="TreeGrafter"/>
</dbReference>
<evidence type="ECO:0000256" key="2">
    <source>
        <dbReference type="ARBA" id="ARBA00008263"/>
    </source>
</evidence>
<dbReference type="EMBL" id="CP002547">
    <property type="protein sequence ID" value="ADY54387.1"/>
    <property type="molecule type" value="Genomic_DNA"/>
</dbReference>
<evidence type="ECO:0000256" key="1">
    <source>
        <dbReference type="ARBA" id="ARBA00000185"/>
    </source>
</evidence>
<dbReference type="PANTHER" id="PTHR43493:SF5">
    <property type="entry name" value="DNA GYRASE SUBUNIT A, CHLOROPLASTIC_MITOCHONDRIAL"/>
    <property type="match status" value="1"/>
</dbReference>
<dbReference type="GO" id="GO:0006265">
    <property type="term" value="P:DNA topological change"/>
    <property type="evidence" value="ECO:0007669"/>
    <property type="project" value="UniProtKB-UniRule"/>
</dbReference>
<gene>
    <name evidence="9" type="primary">gyrA</name>
    <name evidence="12" type="ordered locus">Sgly_0006</name>
</gene>
<comment type="subcellular location">
    <subcellularLocation>
        <location evidence="9">Cytoplasm</location>
    </subcellularLocation>
</comment>
<evidence type="ECO:0000256" key="10">
    <source>
        <dbReference type="PROSITE-ProRule" id="PRU01384"/>
    </source>
</evidence>
<evidence type="ECO:0000256" key="7">
    <source>
        <dbReference type="ARBA" id="ARBA00023235"/>
    </source>
</evidence>
<dbReference type="InterPro" id="IPR006691">
    <property type="entry name" value="GyrA/parC_rep"/>
</dbReference>
<dbReference type="KEGG" id="sgy:Sgly_0006"/>
<dbReference type="GO" id="GO:0005694">
    <property type="term" value="C:chromosome"/>
    <property type="evidence" value="ECO:0007669"/>
    <property type="project" value="InterPro"/>
</dbReference>
<dbReference type="InterPro" id="IPR013757">
    <property type="entry name" value="Topo_IIA_A_a_sf"/>
</dbReference>
<dbReference type="eggNOG" id="COG0188">
    <property type="taxonomic scope" value="Bacteria"/>
</dbReference>
<evidence type="ECO:0000256" key="6">
    <source>
        <dbReference type="ARBA" id="ARBA00023125"/>
    </source>
</evidence>
<keyword evidence="7 9" id="KW-0413">Isomerase</keyword>
<reference evidence="13" key="2">
    <citation type="submission" date="2011-02" db="EMBL/GenBank/DDBJ databases">
        <title>The complete genome of Syntrophobotulus glycolicus DSM 8271.</title>
        <authorList>
            <person name="Lucas S."/>
            <person name="Copeland A."/>
            <person name="Lapidus A."/>
            <person name="Bruce D."/>
            <person name="Goodwin L."/>
            <person name="Pitluck S."/>
            <person name="Kyrpides N."/>
            <person name="Mavromatis K."/>
            <person name="Pagani I."/>
            <person name="Ivanova N."/>
            <person name="Mikhailova N."/>
            <person name="Chertkov O."/>
            <person name="Held B."/>
            <person name="Detter J.C."/>
            <person name="Tapia R."/>
            <person name="Han C."/>
            <person name="Land M."/>
            <person name="Hauser L."/>
            <person name="Markowitz V."/>
            <person name="Cheng J.-F."/>
            <person name="Hugenholtz P."/>
            <person name="Woyke T."/>
            <person name="Wu D."/>
            <person name="Spring S."/>
            <person name="Schroeder M."/>
            <person name="Brambilla E."/>
            <person name="Klenk H.-P."/>
            <person name="Eisen J.A."/>
        </authorList>
    </citation>
    <scope>NUCLEOTIDE SEQUENCE [LARGE SCALE GENOMIC DNA]</scope>
    <source>
        <strain evidence="13">DSM 8271 / FlGlyR</strain>
    </source>
</reference>
<name>F0SUH4_SYNGF</name>
<dbReference type="Gene3D" id="1.10.268.10">
    <property type="entry name" value="Topoisomerase, domain 3"/>
    <property type="match status" value="1"/>
</dbReference>
<feature type="active site" description="O-(5'-phospho-DNA)-tyrosine intermediate" evidence="9 10">
    <location>
        <position position="122"/>
    </location>
</feature>
<evidence type="ECO:0000256" key="3">
    <source>
        <dbReference type="ARBA" id="ARBA00022741"/>
    </source>
</evidence>
<dbReference type="Gene3D" id="2.120.10.90">
    <property type="entry name" value="DNA gyrase/topoisomerase IV, subunit A, C-terminal"/>
    <property type="match status" value="1"/>
</dbReference>
<dbReference type="CDD" id="cd00187">
    <property type="entry name" value="TOP4c"/>
    <property type="match status" value="1"/>
</dbReference>
<dbReference type="FunFam" id="1.10.268.10:FF:000001">
    <property type="entry name" value="DNA gyrase subunit A"/>
    <property type="match status" value="1"/>
</dbReference>
<dbReference type="InterPro" id="IPR050220">
    <property type="entry name" value="Type_II_DNA_Topoisomerases"/>
</dbReference>
<dbReference type="FunFam" id="3.30.1360.40:FF:000002">
    <property type="entry name" value="DNA gyrase subunit A"/>
    <property type="match status" value="1"/>
</dbReference>